<sequence length="591" mass="65733">MAGSSRTAAAAKSGLFILHATRAAATNSTGATPPPRTTRRWWCNNSTSSYDVKSMLTGGYLSVPLDSVSSRFVSTYSNTTTNTTTNNNNSSSSSSSVGSESEATISARKAFLDIPVHPSLLQYIQKVGVGIPKRNPQKRKRRKKNFQRSNYHHYDDDDDDPNDGDYGYYNQNSFQTKNGRNQFLSRDEERRLLQPYHNNRRTSRDGGSSKMRYNNKSSSSSSTTTVATQVVVQQPPPPFGTGNTQNSKHNGIKTNVRLLPIKVLGRYDGNAKKSKLPKAYLPEIALIGRSNVGKSTLLNALLYHGRPIVPKKDDENEDEGQVTSHRRRNKKVTGQTAKLPKGIKAITSPKPGETRAVTFYQVSTTTATTTTTTTSNTAKTSTAVATARHKSDKQNENHDEPKSDEALSSLVLVDLPGYGFAYGPNNMHNEHDEEGQQAHHKDPRELYPWQSLIESYVLERPRSCLKRILLLVDARHGAKRADLDFLESLQAQQLKRRRTNKNTDNDDDDNKSNVVEPRELPPIQIVLTKCDLVSQSDLARRIIQVREQLSSALLRQPSALPEMLVSAQMEGHRGVLELQKELAALSKHEVK</sequence>
<dbReference type="InterPro" id="IPR030393">
    <property type="entry name" value="G_ENGB_dom"/>
</dbReference>
<dbReference type="EMBL" id="JAGRRH010000027">
    <property type="protein sequence ID" value="KAG7340298.1"/>
    <property type="molecule type" value="Genomic_DNA"/>
</dbReference>
<keyword evidence="1" id="KW-0479">Metal-binding</keyword>
<gene>
    <name evidence="8" type="ORF">IV203_023841</name>
</gene>
<keyword evidence="3" id="KW-0460">Magnesium</keyword>
<protein>
    <submittedName>
        <fullName evidence="8">Ribosome biogenesis GTP-binding protein YsxC</fullName>
    </submittedName>
</protein>
<dbReference type="PANTHER" id="PTHR11649:SF13">
    <property type="entry name" value="ENGB-TYPE G DOMAIN-CONTAINING PROTEIN"/>
    <property type="match status" value="1"/>
</dbReference>
<dbReference type="Proteomes" id="UP000693970">
    <property type="component" value="Unassembled WGS sequence"/>
</dbReference>
<evidence type="ECO:0000256" key="6">
    <source>
        <dbReference type="SAM" id="SignalP"/>
    </source>
</evidence>
<dbReference type="InterPro" id="IPR006073">
    <property type="entry name" value="GTP-bd"/>
</dbReference>
<feature type="domain" description="EngB-type G" evidence="7">
    <location>
        <begin position="280"/>
        <end position="588"/>
    </location>
</feature>
<name>A0A9K3KB57_9STRA</name>
<keyword evidence="2" id="KW-0547">Nucleotide-binding</keyword>
<reference evidence="8" key="2">
    <citation type="submission" date="2021-04" db="EMBL/GenBank/DDBJ databases">
        <authorList>
            <person name="Podell S."/>
        </authorList>
    </citation>
    <scope>NUCLEOTIDE SEQUENCE</scope>
    <source>
        <strain evidence="8">Hildebrandi</strain>
    </source>
</reference>
<reference evidence="8" key="1">
    <citation type="journal article" date="2021" name="Sci. Rep.">
        <title>Diploid genomic architecture of Nitzschia inconspicua, an elite biomass production diatom.</title>
        <authorList>
            <person name="Oliver A."/>
            <person name="Podell S."/>
            <person name="Pinowska A."/>
            <person name="Traller J.C."/>
            <person name="Smith S.R."/>
            <person name="McClure R."/>
            <person name="Beliaev A."/>
            <person name="Bohutskyi P."/>
            <person name="Hill E.A."/>
            <person name="Rabines A."/>
            <person name="Zheng H."/>
            <person name="Allen L.Z."/>
            <person name="Kuo A."/>
            <person name="Grigoriev I.V."/>
            <person name="Allen A.E."/>
            <person name="Hazlebeck D."/>
            <person name="Allen E.E."/>
        </authorList>
    </citation>
    <scope>NUCLEOTIDE SEQUENCE</scope>
    <source>
        <strain evidence="8">Hildebrandi</strain>
    </source>
</reference>
<dbReference type="PANTHER" id="PTHR11649">
    <property type="entry name" value="MSS1/TRME-RELATED GTP-BINDING PROTEIN"/>
    <property type="match status" value="1"/>
</dbReference>
<proteinExistence type="predicted"/>
<feature type="region of interest" description="Disordered" evidence="5">
    <location>
        <begin position="78"/>
        <end position="98"/>
    </location>
</feature>
<evidence type="ECO:0000313" key="9">
    <source>
        <dbReference type="Proteomes" id="UP000693970"/>
    </source>
</evidence>
<organism evidence="8 9">
    <name type="scientific">Nitzschia inconspicua</name>
    <dbReference type="NCBI Taxonomy" id="303405"/>
    <lineage>
        <taxon>Eukaryota</taxon>
        <taxon>Sar</taxon>
        <taxon>Stramenopiles</taxon>
        <taxon>Ochrophyta</taxon>
        <taxon>Bacillariophyta</taxon>
        <taxon>Bacillariophyceae</taxon>
        <taxon>Bacillariophycidae</taxon>
        <taxon>Bacillariales</taxon>
        <taxon>Bacillariaceae</taxon>
        <taxon>Nitzschia</taxon>
    </lineage>
</organism>
<evidence type="ECO:0000256" key="4">
    <source>
        <dbReference type="ARBA" id="ARBA00023134"/>
    </source>
</evidence>
<keyword evidence="6" id="KW-0732">Signal</keyword>
<keyword evidence="4" id="KW-0342">GTP-binding</keyword>
<evidence type="ECO:0000313" key="8">
    <source>
        <dbReference type="EMBL" id="KAG7340298.1"/>
    </source>
</evidence>
<dbReference type="Pfam" id="PF01926">
    <property type="entry name" value="MMR_HSR1"/>
    <property type="match status" value="1"/>
</dbReference>
<feature type="compositionally biased region" description="Low complexity" evidence="5">
    <location>
        <begin position="366"/>
        <end position="386"/>
    </location>
</feature>
<evidence type="ECO:0000256" key="5">
    <source>
        <dbReference type="SAM" id="MobiDB-lite"/>
    </source>
</evidence>
<feature type="compositionally biased region" description="Basic residues" evidence="5">
    <location>
        <begin position="135"/>
        <end position="146"/>
    </location>
</feature>
<dbReference type="GO" id="GO:0046872">
    <property type="term" value="F:metal ion binding"/>
    <property type="evidence" value="ECO:0007669"/>
    <property type="project" value="UniProtKB-KW"/>
</dbReference>
<feature type="region of interest" description="Disordered" evidence="5">
    <location>
        <begin position="131"/>
        <end position="227"/>
    </location>
</feature>
<dbReference type="OrthoDB" id="391988at2759"/>
<accession>A0A9K3KB57</accession>
<keyword evidence="9" id="KW-1185">Reference proteome</keyword>
<feature type="compositionally biased region" description="Basic and acidic residues" evidence="5">
    <location>
        <begin position="392"/>
        <end position="405"/>
    </location>
</feature>
<feature type="compositionally biased region" description="Low complexity" evidence="5">
    <location>
        <begin position="78"/>
        <end position="96"/>
    </location>
</feature>
<feature type="signal peptide" evidence="6">
    <location>
        <begin position="1"/>
        <end position="25"/>
    </location>
</feature>
<dbReference type="AlphaFoldDB" id="A0A9K3KB57"/>
<dbReference type="GO" id="GO:0005525">
    <property type="term" value="F:GTP binding"/>
    <property type="evidence" value="ECO:0007669"/>
    <property type="project" value="UniProtKB-KW"/>
</dbReference>
<feature type="compositionally biased region" description="Polar residues" evidence="5">
    <location>
        <begin position="170"/>
        <end position="184"/>
    </location>
</feature>
<evidence type="ECO:0000256" key="1">
    <source>
        <dbReference type="ARBA" id="ARBA00022723"/>
    </source>
</evidence>
<evidence type="ECO:0000256" key="2">
    <source>
        <dbReference type="ARBA" id="ARBA00022741"/>
    </source>
</evidence>
<feature type="region of interest" description="Disordered" evidence="5">
    <location>
        <begin position="308"/>
        <end position="350"/>
    </location>
</feature>
<evidence type="ECO:0000259" key="7">
    <source>
        <dbReference type="PROSITE" id="PS51706"/>
    </source>
</evidence>
<comment type="caution">
    <text evidence="8">The sequence shown here is derived from an EMBL/GenBank/DDBJ whole genome shotgun (WGS) entry which is preliminary data.</text>
</comment>
<feature type="compositionally biased region" description="Low complexity" evidence="5">
    <location>
        <begin position="217"/>
        <end position="227"/>
    </location>
</feature>
<evidence type="ECO:0000256" key="3">
    <source>
        <dbReference type="ARBA" id="ARBA00022842"/>
    </source>
</evidence>
<dbReference type="PROSITE" id="PS51706">
    <property type="entry name" value="G_ENGB"/>
    <property type="match status" value="1"/>
</dbReference>
<feature type="chain" id="PRO_5039894085" evidence="6">
    <location>
        <begin position="26"/>
        <end position="591"/>
    </location>
</feature>
<feature type="region of interest" description="Disordered" evidence="5">
    <location>
        <begin position="366"/>
        <end position="405"/>
    </location>
</feature>
<feature type="region of interest" description="Disordered" evidence="5">
    <location>
        <begin position="495"/>
        <end position="517"/>
    </location>
</feature>